<dbReference type="OrthoDB" id="1301490at2759"/>
<organism evidence="2 3">
    <name type="scientific">Solanum commersonii</name>
    <name type="common">Commerson's wild potato</name>
    <name type="synonym">Commerson's nightshade</name>
    <dbReference type="NCBI Taxonomy" id="4109"/>
    <lineage>
        <taxon>Eukaryota</taxon>
        <taxon>Viridiplantae</taxon>
        <taxon>Streptophyta</taxon>
        <taxon>Embryophyta</taxon>
        <taxon>Tracheophyta</taxon>
        <taxon>Spermatophyta</taxon>
        <taxon>Magnoliopsida</taxon>
        <taxon>eudicotyledons</taxon>
        <taxon>Gunneridae</taxon>
        <taxon>Pentapetalae</taxon>
        <taxon>asterids</taxon>
        <taxon>lamiids</taxon>
        <taxon>Solanales</taxon>
        <taxon>Solanaceae</taxon>
        <taxon>Solanoideae</taxon>
        <taxon>Solaneae</taxon>
        <taxon>Solanum</taxon>
    </lineage>
</organism>
<evidence type="ECO:0000313" key="3">
    <source>
        <dbReference type="Proteomes" id="UP000824120"/>
    </source>
</evidence>
<keyword evidence="3" id="KW-1185">Reference proteome</keyword>
<feature type="compositionally biased region" description="Pro residues" evidence="1">
    <location>
        <begin position="81"/>
        <end position="103"/>
    </location>
</feature>
<name>A0A9J5XF72_SOLCO</name>
<dbReference type="Proteomes" id="UP000824120">
    <property type="component" value="Chromosome 9"/>
</dbReference>
<feature type="compositionally biased region" description="Polar residues" evidence="1">
    <location>
        <begin position="208"/>
        <end position="225"/>
    </location>
</feature>
<accession>A0A9J5XF72</accession>
<feature type="compositionally biased region" description="Low complexity" evidence="1">
    <location>
        <begin position="41"/>
        <end position="54"/>
    </location>
</feature>
<feature type="region of interest" description="Disordered" evidence="1">
    <location>
        <begin position="206"/>
        <end position="258"/>
    </location>
</feature>
<dbReference type="EMBL" id="JACXVP010000009">
    <property type="protein sequence ID" value="KAG5585838.1"/>
    <property type="molecule type" value="Genomic_DNA"/>
</dbReference>
<sequence>MPGRPGKLRRKEGGETKKSGKLPRTGLAMTCSNCNARGEPSGSCNGRGNTSSSGRGRGKTSGSGKGRGRPKNILHLLHPTQPTPFAPPAPLTYPTLSAPPPPTATSLPTISKRGRPRKTPHAHPAYLEHPKPPAPPTSLPITSKRGRGRGSESTIPYKRSSIMGMSVFQVENEFKAFNPGMPSFKILSTSATKVTRSADITGDIGFKPSTTSKLTWKGKSTISTRKLQEMSEQRRKKPKGSSSNNPRNHGKCSIAALF</sequence>
<evidence type="ECO:0000313" key="2">
    <source>
        <dbReference type="EMBL" id="KAG5585838.1"/>
    </source>
</evidence>
<comment type="caution">
    <text evidence="2">The sequence shown here is derived from an EMBL/GenBank/DDBJ whole genome shotgun (WGS) entry which is preliminary data.</text>
</comment>
<feature type="compositionally biased region" description="Basic residues" evidence="1">
    <location>
        <begin position="112"/>
        <end position="121"/>
    </location>
</feature>
<proteinExistence type="predicted"/>
<protein>
    <submittedName>
        <fullName evidence="2">Uncharacterized protein</fullName>
    </submittedName>
</protein>
<evidence type="ECO:0000256" key="1">
    <source>
        <dbReference type="SAM" id="MobiDB-lite"/>
    </source>
</evidence>
<dbReference type="AlphaFoldDB" id="A0A9J5XF72"/>
<gene>
    <name evidence="2" type="ORF">H5410_046272</name>
</gene>
<reference evidence="2 3" key="1">
    <citation type="submission" date="2020-09" db="EMBL/GenBank/DDBJ databases">
        <title>De no assembly of potato wild relative species, Solanum commersonii.</title>
        <authorList>
            <person name="Cho K."/>
        </authorList>
    </citation>
    <scope>NUCLEOTIDE SEQUENCE [LARGE SCALE GENOMIC DNA]</scope>
    <source>
        <strain evidence="2">LZ3.2</strain>
        <tissue evidence="2">Leaf</tissue>
    </source>
</reference>
<feature type="compositionally biased region" description="Basic residues" evidence="1">
    <location>
        <begin position="1"/>
        <end position="10"/>
    </location>
</feature>
<feature type="region of interest" description="Disordered" evidence="1">
    <location>
        <begin position="1"/>
        <end position="157"/>
    </location>
</feature>